<comment type="similarity">
    <text evidence="1 3">Belongs to the glycosyl hydrolase 57 family.</text>
</comment>
<dbReference type="PANTHER" id="PTHR36306:SF1">
    <property type="entry name" value="ALPHA-AMYLASE-RELATED"/>
    <property type="match status" value="1"/>
</dbReference>
<feature type="domain" description="Glycoside hydrolase family 57 N-terminal" evidence="5">
    <location>
        <begin position="22"/>
        <end position="424"/>
    </location>
</feature>
<dbReference type="SUPFAM" id="SSF88713">
    <property type="entry name" value="Glycoside hydrolase/deacetylase"/>
    <property type="match status" value="1"/>
</dbReference>
<dbReference type="Gene3D" id="3.20.110.10">
    <property type="entry name" value="Glycoside hydrolase 38, N terminal domain"/>
    <property type="match status" value="1"/>
</dbReference>
<name>G7VHP7_9CREN</name>
<keyword evidence="8" id="KW-1185">Reference proteome</keyword>
<dbReference type="EMBL" id="CP003098">
    <property type="protein sequence ID" value="AET32069.1"/>
    <property type="molecule type" value="Genomic_DNA"/>
</dbReference>
<dbReference type="InterPro" id="IPR027291">
    <property type="entry name" value="Glyco_hydro_38_N_sf"/>
</dbReference>
<evidence type="ECO:0000256" key="2">
    <source>
        <dbReference type="ARBA" id="ARBA00023277"/>
    </source>
</evidence>
<organism evidence="7 8">
    <name type="scientific">Pyrobaculum ferrireducens</name>
    <dbReference type="NCBI Taxonomy" id="1104324"/>
    <lineage>
        <taxon>Archaea</taxon>
        <taxon>Thermoproteota</taxon>
        <taxon>Thermoprotei</taxon>
        <taxon>Thermoproteales</taxon>
        <taxon>Thermoproteaceae</taxon>
        <taxon>Pyrobaculum</taxon>
    </lineage>
</organism>
<evidence type="ECO:0000313" key="7">
    <source>
        <dbReference type="EMBL" id="AET32069.1"/>
    </source>
</evidence>
<dbReference type="KEGG" id="pyr:P186_0617"/>
<dbReference type="Pfam" id="PF03065">
    <property type="entry name" value="Glyco_hydro_57"/>
    <property type="match status" value="1"/>
</dbReference>
<dbReference type="PANTHER" id="PTHR36306">
    <property type="entry name" value="ALPHA-AMYLASE-RELATED-RELATED"/>
    <property type="match status" value="1"/>
</dbReference>
<dbReference type="Proteomes" id="UP000005867">
    <property type="component" value="Chromosome"/>
</dbReference>
<dbReference type="GeneID" id="11594883"/>
<reference evidence="7 8" key="1">
    <citation type="journal article" date="2012" name="J. Bacteriol.">
        <title>Complete genome sequence of strain 1860, a crenarchaeon of the genus pyrobaculum able to grow with various electron acceptors.</title>
        <authorList>
            <person name="Mardanov A.V."/>
            <person name="Gumerov V.M."/>
            <person name="Slobodkina G.B."/>
            <person name="Beletsky A.V."/>
            <person name="Bonch-Osmolovskaya E.A."/>
            <person name="Ravin N.V."/>
            <person name="Skryabin K.G."/>
        </authorList>
    </citation>
    <scope>NUCLEOTIDE SEQUENCE [LARGE SCALE GENOMIC DNA]</scope>
    <source>
        <strain evidence="7 8">1860</strain>
    </source>
</reference>
<dbReference type="CDD" id="cd09626">
    <property type="entry name" value="DOMON_glucodextranase_like"/>
    <property type="match status" value="1"/>
</dbReference>
<dbReference type="STRING" id="1104324.P186_0617"/>
<sequence length="1003" mass="111707">MRRVFYILFLALLLSAQPVNLVFIFHNHQPWYIDFDRNELILPWVRMHAVGNYLKVPMLINESGVPVAFTLSGSLIEQLNWYANGTYTDFRYRISEKLASGEPLTPEEKYAMLKVPGGFFDINWQNILYSHPRYVVLLGMRNDAFSKCPPGNVTCVVSKFSDQDLLDLATLFNLLWIDPSIARRYPDIWAMRNKTSYTRDDLKKVLEVHTQLIRQVLPLYRELARRGAVELVSVPYSHPLMPLLADMGAHDDLKIHITLSNGLFQRYLGVKPLGVWPPEQAVNDEVLRLFAESGYTWTVTDEDVLRATWPGASHFGLYYADYGGHRLYIFIRDKTLSDNLGFRYSSLTPEAALADFVNYLRRVPRGDCSVVVVALDGENPWENYPNFGDDFLIHFFRGLSQLEKNGTVKIWKPSDFVKACADKAVELPLKEFKYFDLGFDLSFYKSIRDLPTRSVKGRIAEGSWSGGGSLAVWIGDPDENVWWMWVKKAREDVGINRTWSVLFPLLVAEASDWPFWYGNDMGSPITFDPVAKSALKAYYQRAGLQPPPYLLSSAYPAGTPREDKLVARGEGKVVTYQGATVYVNTTHIWVEGGPCGVFYISNPDVPRSPYIYRGAVRGLRGEPLDIVADMAVDTCTGSVYLSDGGRFYPVGRAAQISLIGVKPGGRLYVEHGGLVYLLGVPEAQAAQQLLIKARDPVGDDFGTGRYQYPKNPVFKPGVFDLTEFAVYDMGDKLRFVFGVRELGGNPWGGPSGFSLQFFHVYINKGRGERNDTLGLRVALCREAAWDVALLIGPGWSGGNRIVYPDGTYIDDAMSIKPGPNNTVVADVPKKYVGDFGRDWKFTVFLTSWDGYGPDNIRNFGVLADEWTAGGADPAAVLAGVAPRVFDLLADTADQQIKALTSYKVARLPNGTYVGKPAVVCTYVSASKPPETQTATITVTVTQTTREVSTTVETRIETRTTTAASTVTSAERQIVKEVDWATSLAMAAVALAAGVVAGILLRRR</sequence>
<dbReference type="eggNOG" id="arCOG03771">
    <property type="taxonomic scope" value="Archaea"/>
</dbReference>
<protein>
    <submittedName>
        <fullName evidence="7">Pullulanase</fullName>
    </submittedName>
</protein>
<dbReference type="OrthoDB" id="18576at2157"/>
<keyword evidence="4" id="KW-0472">Membrane</keyword>
<evidence type="ECO:0000256" key="3">
    <source>
        <dbReference type="RuleBase" id="RU361196"/>
    </source>
</evidence>
<evidence type="ECO:0000256" key="4">
    <source>
        <dbReference type="SAM" id="Phobius"/>
    </source>
</evidence>
<proteinExistence type="inferred from homology"/>
<dbReference type="BioCyc" id="PSP1104324:GJSN-607-MONOMER"/>
<dbReference type="InterPro" id="IPR004300">
    <property type="entry name" value="Glyco_hydro_57_N"/>
</dbReference>
<dbReference type="CDD" id="cd10796">
    <property type="entry name" value="GH57N_APU"/>
    <property type="match status" value="1"/>
</dbReference>
<dbReference type="Gene3D" id="2.60.40.1190">
    <property type="match status" value="1"/>
</dbReference>
<dbReference type="Pfam" id="PF09985">
    <property type="entry name" value="Glucodextran_C"/>
    <property type="match status" value="1"/>
</dbReference>
<dbReference type="GO" id="GO:0005975">
    <property type="term" value="P:carbohydrate metabolic process"/>
    <property type="evidence" value="ECO:0007669"/>
    <property type="project" value="InterPro"/>
</dbReference>
<keyword evidence="4" id="KW-1133">Transmembrane helix</keyword>
<evidence type="ECO:0000313" key="8">
    <source>
        <dbReference type="Proteomes" id="UP000005867"/>
    </source>
</evidence>
<dbReference type="GO" id="GO:0003824">
    <property type="term" value="F:catalytic activity"/>
    <property type="evidence" value="ECO:0007669"/>
    <property type="project" value="InterPro"/>
</dbReference>
<evidence type="ECO:0000259" key="6">
    <source>
        <dbReference type="Pfam" id="PF09985"/>
    </source>
</evidence>
<dbReference type="AlphaFoldDB" id="G7VHP7"/>
<keyword evidence="2 3" id="KW-0119">Carbohydrate metabolism</keyword>
<feature type="transmembrane region" description="Helical" evidence="4">
    <location>
        <begin position="979"/>
        <end position="1000"/>
    </location>
</feature>
<gene>
    <name evidence="7" type="ORF">P186_0617</name>
</gene>
<dbReference type="RefSeq" id="WP_014287897.1">
    <property type="nucleotide sequence ID" value="NC_016645.1"/>
</dbReference>
<dbReference type="SUPFAM" id="SSF49344">
    <property type="entry name" value="CBD9-like"/>
    <property type="match status" value="1"/>
</dbReference>
<dbReference type="InterPro" id="IPR019248">
    <property type="entry name" value="Glucodextran_C"/>
</dbReference>
<accession>G7VHP7</accession>
<dbReference type="SMR" id="G7VHP7"/>
<feature type="domain" description="Glucodextranase-like C-terminal" evidence="6">
    <location>
        <begin position="692"/>
        <end position="905"/>
    </location>
</feature>
<evidence type="ECO:0000256" key="1">
    <source>
        <dbReference type="ARBA" id="ARBA00006821"/>
    </source>
</evidence>
<evidence type="ECO:0000259" key="5">
    <source>
        <dbReference type="Pfam" id="PF03065"/>
    </source>
</evidence>
<keyword evidence="4" id="KW-0812">Transmembrane</keyword>
<dbReference type="HOGENOM" id="CLU_005603_0_0_2"/>
<dbReference type="InterPro" id="IPR011330">
    <property type="entry name" value="Glyco_hydro/deAcase_b/a-brl"/>
</dbReference>
<dbReference type="InterPro" id="IPR052046">
    <property type="entry name" value="GH57_Enzymes"/>
</dbReference>